<comment type="caution">
    <text evidence="3">The sequence shown here is derived from an EMBL/GenBank/DDBJ whole genome shotgun (WGS) entry which is preliminary data.</text>
</comment>
<feature type="transmembrane region" description="Helical" evidence="1">
    <location>
        <begin position="71"/>
        <end position="100"/>
    </location>
</feature>
<dbReference type="Pfam" id="PF01569">
    <property type="entry name" value="PAP2"/>
    <property type="match status" value="1"/>
</dbReference>
<dbReference type="PANTHER" id="PTHR14969">
    <property type="entry name" value="SPHINGOSINE-1-PHOSPHATE PHOSPHOHYDROLASE"/>
    <property type="match status" value="1"/>
</dbReference>
<dbReference type="InterPro" id="IPR036938">
    <property type="entry name" value="PAP2/HPO_sf"/>
</dbReference>
<dbReference type="EMBL" id="JAQQFR010000010">
    <property type="protein sequence ID" value="MFL9879850.1"/>
    <property type="molecule type" value="Genomic_DNA"/>
</dbReference>
<keyword evidence="1" id="KW-1133">Transmembrane helix</keyword>
<feature type="transmembrane region" description="Helical" evidence="1">
    <location>
        <begin position="183"/>
        <end position="203"/>
    </location>
</feature>
<dbReference type="Gene3D" id="1.20.144.10">
    <property type="entry name" value="Phosphatidic acid phosphatase type 2/haloperoxidase"/>
    <property type="match status" value="2"/>
</dbReference>
<proteinExistence type="predicted"/>
<feature type="transmembrane region" description="Helical" evidence="1">
    <location>
        <begin position="24"/>
        <end position="51"/>
    </location>
</feature>
<dbReference type="PANTHER" id="PTHR14969:SF13">
    <property type="entry name" value="AT30094P"/>
    <property type="match status" value="1"/>
</dbReference>
<dbReference type="SUPFAM" id="SSF48317">
    <property type="entry name" value="Acid phosphatase/Vanadium-dependent haloperoxidase"/>
    <property type="match status" value="1"/>
</dbReference>
<keyword evidence="1" id="KW-0472">Membrane</keyword>
<dbReference type="RefSeq" id="WP_408168943.1">
    <property type="nucleotide sequence ID" value="NZ_JAQQFR010000010.1"/>
</dbReference>
<feature type="transmembrane region" description="Helical" evidence="1">
    <location>
        <begin position="107"/>
        <end position="128"/>
    </location>
</feature>
<organism evidence="3 4">
    <name type="scientific">Herbaspirillum rhizosphaerae</name>
    <dbReference type="NCBI Taxonomy" id="346179"/>
    <lineage>
        <taxon>Bacteria</taxon>
        <taxon>Pseudomonadati</taxon>
        <taxon>Pseudomonadota</taxon>
        <taxon>Betaproteobacteria</taxon>
        <taxon>Burkholderiales</taxon>
        <taxon>Oxalobacteraceae</taxon>
        <taxon>Herbaspirillum</taxon>
    </lineage>
</organism>
<protein>
    <submittedName>
        <fullName evidence="3">Phosphatase PAP2 family protein</fullName>
    </submittedName>
</protein>
<name>A0ABW8ZAN5_9BURK</name>
<gene>
    <name evidence="3" type="ORF">PQR63_15730</name>
</gene>
<feature type="transmembrane region" description="Helical" evidence="1">
    <location>
        <begin position="209"/>
        <end position="230"/>
    </location>
</feature>
<feature type="domain" description="Phosphatidic acid phosphatase type 2/haloperoxidase" evidence="2">
    <location>
        <begin position="112"/>
        <end position="224"/>
    </location>
</feature>
<evidence type="ECO:0000259" key="2">
    <source>
        <dbReference type="SMART" id="SM00014"/>
    </source>
</evidence>
<evidence type="ECO:0000256" key="1">
    <source>
        <dbReference type="SAM" id="Phobius"/>
    </source>
</evidence>
<evidence type="ECO:0000313" key="3">
    <source>
        <dbReference type="EMBL" id="MFL9879850.1"/>
    </source>
</evidence>
<dbReference type="CDD" id="cd03392">
    <property type="entry name" value="PAP2_like_2"/>
    <property type="match status" value="1"/>
</dbReference>
<dbReference type="InterPro" id="IPR000326">
    <property type="entry name" value="PAP2/HPO"/>
</dbReference>
<accession>A0ABW8ZAN5</accession>
<evidence type="ECO:0000313" key="4">
    <source>
        <dbReference type="Proteomes" id="UP001629214"/>
    </source>
</evidence>
<keyword evidence="4" id="KW-1185">Reference proteome</keyword>
<feature type="transmembrane region" description="Helical" evidence="1">
    <location>
        <begin position="148"/>
        <end position="171"/>
    </location>
</feature>
<sequence length="241" mass="26499">MANQDTLKSSKPSFLQARLARDHYLGLPLTTGILAVLCTAALFALVALHALNPGALPNLDQQIADWFHVRASSSLTIAVLAFTHLHGTIGILAMSALLAARLIRDKAWVWLLLLLVSVPGGMLFNYGLKFIFQRVRPQFEQPILVLHSYSFPSGHTIGAAVFYSVLAAWLTTRPAGAQRRFPIVAAAVALTVLTGLSRIYLGVHFFSDVIAAMLEGWGWFAFWTTIIFTIQRHQSTRMSSN</sequence>
<reference evidence="3 4" key="1">
    <citation type="journal article" date="2024" name="Chem. Sci.">
        <title>Discovery of megapolipeptins by genome mining of a Burkholderiales bacteria collection.</title>
        <authorList>
            <person name="Paulo B.S."/>
            <person name="Recchia M.J.J."/>
            <person name="Lee S."/>
            <person name="Fergusson C.H."/>
            <person name="Romanowski S.B."/>
            <person name="Hernandez A."/>
            <person name="Krull N."/>
            <person name="Liu D.Y."/>
            <person name="Cavanagh H."/>
            <person name="Bos A."/>
            <person name="Gray C.A."/>
            <person name="Murphy B.T."/>
            <person name="Linington R.G."/>
            <person name="Eustaquio A.S."/>
        </authorList>
    </citation>
    <scope>NUCLEOTIDE SEQUENCE [LARGE SCALE GENOMIC DNA]</scope>
    <source>
        <strain evidence="3 4">RL21-008-BIB-B</strain>
    </source>
</reference>
<keyword evidence="1" id="KW-0812">Transmembrane</keyword>
<dbReference type="SMART" id="SM00014">
    <property type="entry name" value="acidPPc"/>
    <property type="match status" value="1"/>
</dbReference>
<dbReference type="Proteomes" id="UP001629214">
    <property type="component" value="Unassembled WGS sequence"/>
</dbReference>